<sequence length="121" mass="12981">MHNEAWDSGCLLSSWTTSLISMIPKPGKPPSLSNLRPISLPKCVVRAYAFSHLLLFFANLPTAPASLIARVLRTGVTASAPWISHQELLPESGLDASDVEARKAPAGAVMTVLWSLVTSED</sequence>
<accession>A0AAQ4EAA1</accession>
<evidence type="ECO:0000313" key="1">
    <source>
        <dbReference type="EMBL" id="KAK8771563.1"/>
    </source>
</evidence>
<name>A0AAQ4EAA1_AMBAM</name>
<dbReference type="AlphaFoldDB" id="A0AAQ4EAA1"/>
<organism evidence="1 2">
    <name type="scientific">Amblyomma americanum</name>
    <name type="common">Lone star tick</name>
    <dbReference type="NCBI Taxonomy" id="6943"/>
    <lineage>
        <taxon>Eukaryota</taxon>
        <taxon>Metazoa</taxon>
        <taxon>Ecdysozoa</taxon>
        <taxon>Arthropoda</taxon>
        <taxon>Chelicerata</taxon>
        <taxon>Arachnida</taxon>
        <taxon>Acari</taxon>
        <taxon>Parasitiformes</taxon>
        <taxon>Ixodida</taxon>
        <taxon>Ixodoidea</taxon>
        <taxon>Ixodidae</taxon>
        <taxon>Amblyomminae</taxon>
        <taxon>Amblyomma</taxon>
    </lineage>
</organism>
<gene>
    <name evidence="1" type="ORF">V5799_025195</name>
</gene>
<protein>
    <submittedName>
        <fullName evidence="1">Uncharacterized protein</fullName>
    </submittedName>
</protein>
<reference evidence="1 2" key="1">
    <citation type="journal article" date="2023" name="Arcadia Sci">
        <title>De novo assembly of a long-read Amblyomma americanum tick genome.</title>
        <authorList>
            <person name="Chou S."/>
            <person name="Poskanzer K.E."/>
            <person name="Rollins M."/>
            <person name="Thuy-Boun P.S."/>
        </authorList>
    </citation>
    <scope>NUCLEOTIDE SEQUENCE [LARGE SCALE GENOMIC DNA]</scope>
    <source>
        <strain evidence="1">F_SG_1</strain>
        <tissue evidence="1">Salivary glands</tissue>
    </source>
</reference>
<proteinExistence type="predicted"/>
<dbReference type="Proteomes" id="UP001321473">
    <property type="component" value="Unassembled WGS sequence"/>
</dbReference>
<keyword evidence="2" id="KW-1185">Reference proteome</keyword>
<dbReference type="EMBL" id="JARKHS020019579">
    <property type="protein sequence ID" value="KAK8771563.1"/>
    <property type="molecule type" value="Genomic_DNA"/>
</dbReference>
<evidence type="ECO:0000313" key="2">
    <source>
        <dbReference type="Proteomes" id="UP001321473"/>
    </source>
</evidence>
<comment type="caution">
    <text evidence="1">The sequence shown here is derived from an EMBL/GenBank/DDBJ whole genome shotgun (WGS) entry which is preliminary data.</text>
</comment>